<dbReference type="EMBL" id="JBHSAX010000004">
    <property type="protein sequence ID" value="MFC3961264.1"/>
    <property type="molecule type" value="Genomic_DNA"/>
</dbReference>
<reference evidence="3" key="1">
    <citation type="journal article" date="2019" name="Int. J. Syst. Evol. Microbiol.">
        <title>The Global Catalogue of Microorganisms (GCM) 10K type strain sequencing project: providing services to taxonomists for standard genome sequencing and annotation.</title>
        <authorList>
            <consortium name="The Broad Institute Genomics Platform"/>
            <consortium name="The Broad Institute Genome Sequencing Center for Infectious Disease"/>
            <person name="Wu L."/>
            <person name="Ma J."/>
        </authorList>
    </citation>
    <scope>NUCLEOTIDE SEQUENCE [LARGE SCALE GENOMIC DNA]</scope>
    <source>
        <strain evidence="3">CGMCC 4.7330</strain>
    </source>
</reference>
<keyword evidence="3" id="KW-1185">Reference proteome</keyword>
<dbReference type="Pfam" id="PF01717">
    <property type="entry name" value="Meth_synt_2"/>
    <property type="match status" value="1"/>
</dbReference>
<comment type="caution">
    <text evidence="2">The sequence shown here is derived from an EMBL/GenBank/DDBJ whole genome shotgun (WGS) entry which is preliminary data.</text>
</comment>
<dbReference type="SUPFAM" id="SSF51726">
    <property type="entry name" value="UROD/MetE-like"/>
    <property type="match status" value="1"/>
</dbReference>
<evidence type="ECO:0000313" key="2">
    <source>
        <dbReference type="EMBL" id="MFC3961264.1"/>
    </source>
</evidence>
<dbReference type="InterPro" id="IPR038071">
    <property type="entry name" value="UROD/MetE-like_sf"/>
</dbReference>
<dbReference type="Gene3D" id="3.20.20.210">
    <property type="match status" value="1"/>
</dbReference>
<sequence length="345" mass="35862">MSAAVEAVLRGGVATGVGSWPGTDPREAAATVVGELPGLAHLVELPERGVGADLLGRGCALLVDLPFDTTPRGYRFAARPGGVARHARDLLRADLDALEEAWERAGSPGIGRPVKLQVAGPLTLAAEVELVNGHRVLTDPGARRDLAESLAEGLARHAAEVAKRLNAPVVLQLDEPSAAAVLEGSLPGTSMLDSVRPLPEPEALDLLDTVIRAQSAPVIVHSCAAPPLALFRRSAAAALALDVAVLRTADLDGIGETLDAGKLLVLGLVPSTAPAGEPGWRELAARGVRLVDRLGFPRRTLAERVLVSPACGLAGATPEWARRALDLTADIARAYTEEPETLEAE</sequence>
<evidence type="ECO:0000313" key="3">
    <source>
        <dbReference type="Proteomes" id="UP001595696"/>
    </source>
</evidence>
<feature type="domain" description="Cobalamin-independent methionine synthase MetE C-terminal/archaeal" evidence="1">
    <location>
        <begin position="15"/>
        <end position="333"/>
    </location>
</feature>
<gene>
    <name evidence="2" type="ORF">ACFO0B_04605</name>
</gene>
<dbReference type="RefSeq" id="WP_378611017.1">
    <property type="nucleotide sequence ID" value="NZ_JBHSAX010000004.1"/>
</dbReference>
<evidence type="ECO:0000259" key="1">
    <source>
        <dbReference type="Pfam" id="PF01717"/>
    </source>
</evidence>
<dbReference type="CDD" id="cd03310">
    <property type="entry name" value="CIMS_like"/>
    <property type="match status" value="1"/>
</dbReference>
<organism evidence="2 3">
    <name type="scientific">Nocardia jiangsuensis</name>
    <dbReference type="NCBI Taxonomy" id="1691563"/>
    <lineage>
        <taxon>Bacteria</taxon>
        <taxon>Bacillati</taxon>
        <taxon>Actinomycetota</taxon>
        <taxon>Actinomycetes</taxon>
        <taxon>Mycobacteriales</taxon>
        <taxon>Nocardiaceae</taxon>
        <taxon>Nocardia</taxon>
    </lineage>
</organism>
<name>A0ABV8DNQ6_9NOCA</name>
<protein>
    <submittedName>
        <fullName evidence="2">Methionine synthase</fullName>
    </submittedName>
</protein>
<accession>A0ABV8DNQ6</accession>
<dbReference type="InterPro" id="IPR002629">
    <property type="entry name" value="Met_Synth_C/arc"/>
</dbReference>
<dbReference type="Proteomes" id="UP001595696">
    <property type="component" value="Unassembled WGS sequence"/>
</dbReference>
<proteinExistence type="predicted"/>